<accession>A0A9D3ZUB2</accession>
<dbReference type="GO" id="GO:0020037">
    <property type="term" value="F:heme binding"/>
    <property type="evidence" value="ECO:0007669"/>
    <property type="project" value="InterPro"/>
</dbReference>
<dbReference type="GO" id="GO:0005777">
    <property type="term" value="C:peroxisome"/>
    <property type="evidence" value="ECO:0007669"/>
    <property type="project" value="TreeGrafter"/>
</dbReference>
<evidence type="ECO:0000313" key="4">
    <source>
        <dbReference type="EMBL" id="KAH1065873.1"/>
    </source>
</evidence>
<comment type="caution">
    <text evidence="4">The sequence shown here is derived from an EMBL/GenBank/DDBJ whole genome shotgun (WGS) entry which is preliminary data.</text>
</comment>
<dbReference type="PANTHER" id="PTHR11465">
    <property type="entry name" value="CATALASE"/>
    <property type="match status" value="1"/>
</dbReference>
<evidence type="ECO:0000259" key="3">
    <source>
        <dbReference type="Pfam" id="PF06628"/>
    </source>
</evidence>
<dbReference type="Pfam" id="PF06628">
    <property type="entry name" value="Catalase-rel"/>
    <property type="match status" value="1"/>
</dbReference>
<dbReference type="EC" id="1.11.1.6" evidence="2"/>
<dbReference type="GO" id="GO:0004096">
    <property type="term" value="F:catalase activity"/>
    <property type="evidence" value="ECO:0007669"/>
    <property type="project" value="UniProtKB-EC"/>
</dbReference>
<evidence type="ECO:0000256" key="1">
    <source>
        <dbReference type="ARBA" id="ARBA00001971"/>
    </source>
</evidence>
<evidence type="ECO:0000313" key="5">
    <source>
        <dbReference type="Proteomes" id="UP000828251"/>
    </source>
</evidence>
<dbReference type="OrthoDB" id="1529040at2759"/>
<dbReference type="GO" id="GO:0042542">
    <property type="term" value="P:response to hydrogen peroxide"/>
    <property type="evidence" value="ECO:0007669"/>
    <property type="project" value="TreeGrafter"/>
</dbReference>
<dbReference type="GO" id="GO:0005886">
    <property type="term" value="C:plasma membrane"/>
    <property type="evidence" value="ECO:0007669"/>
    <property type="project" value="TreeGrafter"/>
</dbReference>
<evidence type="ECO:0000256" key="2">
    <source>
        <dbReference type="ARBA" id="ARBA00012314"/>
    </source>
</evidence>
<dbReference type="SUPFAM" id="SSF56634">
    <property type="entry name" value="Heme-dependent catalase-like"/>
    <property type="match status" value="1"/>
</dbReference>
<proteinExistence type="predicted"/>
<dbReference type="EMBL" id="JAIQCV010000009">
    <property type="protein sequence ID" value="KAH1065873.1"/>
    <property type="molecule type" value="Genomic_DNA"/>
</dbReference>
<dbReference type="AlphaFoldDB" id="A0A9D3ZUB2"/>
<dbReference type="Proteomes" id="UP000828251">
    <property type="component" value="Unassembled WGS sequence"/>
</dbReference>
<gene>
    <name evidence="4" type="ORF">J1N35_030860</name>
</gene>
<name>A0A9D3ZUB2_9ROSI</name>
<dbReference type="InterPro" id="IPR018028">
    <property type="entry name" value="Catalase"/>
</dbReference>
<keyword evidence="5" id="KW-1185">Reference proteome</keyword>
<dbReference type="GO" id="GO:0042744">
    <property type="term" value="P:hydrogen peroxide catabolic process"/>
    <property type="evidence" value="ECO:0007669"/>
    <property type="project" value="TreeGrafter"/>
</dbReference>
<dbReference type="InterPro" id="IPR020835">
    <property type="entry name" value="Catalase_sf"/>
</dbReference>
<reference evidence="4 5" key="1">
    <citation type="journal article" date="2021" name="Plant Biotechnol. J.">
        <title>Multi-omics assisted identification of the key and species-specific regulatory components of drought-tolerant mechanisms in Gossypium stocksii.</title>
        <authorList>
            <person name="Yu D."/>
            <person name="Ke L."/>
            <person name="Zhang D."/>
            <person name="Wu Y."/>
            <person name="Sun Y."/>
            <person name="Mei J."/>
            <person name="Sun J."/>
            <person name="Sun Y."/>
        </authorList>
    </citation>
    <scope>NUCLEOTIDE SEQUENCE [LARGE SCALE GENOMIC DNA]</scope>
    <source>
        <strain evidence="5">cv. E1</strain>
        <tissue evidence="4">Leaf</tissue>
    </source>
</reference>
<dbReference type="InterPro" id="IPR010582">
    <property type="entry name" value="Catalase_immune_responsive"/>
</dbReference>
<protein>
    <recommendedName>
        <fullName evidence="2">catalase</fullName>
        <ecNumber evidence="2">1.11.1.6</ecNumber>
    </recommendedName>
</protein>
<sequence>MVSALIRCYYAVFKINYFPSRYDPSRHAERFPIPPAFCTGKREKCIIEKENNFKQPGERYRSWAPDREERFINRWFDALSDPRVTHEIRSIWITYWSQADKSLGQKLASRLNVRPSI</sequence>
<dbReference type="PANTHER" id="PTHR11465:SF23">
    <property type="entry name" value="CATALASE-2"/>
    <property type="match status" value="1"/>
</dbReference>
<feature type="domain" description="Catalase immune-responsive" evidence="3">
    <location>
        <begin position="48"/>
        <end position="111"/>
    </location>
</feature>
<organism evidence="4 5">
    <name type="scientific">Gossypium stocksii</name>
    <dbReference type="NCBI Taxonomy" id="47602"/>
    <lineage>
        <taxon>Eukaryota</taxon>
        <taxon>Viridiplantae</taxon>
        <taxon>Streptophyta</taxon>
        <taxon>Embryophyta</taxon>
        <taxon>Tracheophyta</taxon>
        <taxon>Spermatophyta</taxon>
        <taxon>Magnoliopsida</taxon>
        <taxon>eudicotyledons</taxon>
        <taxon>Gunneridae</taxon>
        <taxon>Pentapetalae</taxon>
        <taxon>rosids</taxon>
        <taxon>malvids</taxon>
        <taxon>Malvales</taxon>
        <taxon>Malvaceae</taxon>
        <taxon>Malvoideae</taxon>
        <taxon>Gossypium</taxon>
    </lineage>
</organism>
<dbReference type="Gene3D" id="2.40.180.10">
    <property type="entry name" value="Catalase core domain"/>
    <property type="match status" value="1"/>
</dbReference>
<comment type="cofactor">
    <cofactor evidence="1">
        <name>heme</name>
        <dbReference type="ChEBI" id="CHEBI:30413"/>
    </cofactor>
</comment>